<comment type="caution">
    <text evidence="5">The sequence shown here is derived from an EMBL/GenBank/DDBJ whole genome shotgun (WGS) entry which is preliminary data.</text>
</comment>
<evidence type="ECO:0000256" key="1">
    <source>
        <dbReference type="ARBA" id="ARBA00022448"/>
    </source>
</evidence>
<dbReference type="Pfam" id="PF00005">
    <property type="entry name" value="ABC_tran"/>
    <property type="match status" value="1"/>
</dbReference>
<proteinExistence type="predicted"/>
<keyword evidence="2" id="KW-0547">Nucleotide-binding</keyword>
<dbReference type="EMBL" id="QREH01000001">
    <property type="protein sequence ID" value="REE03969.1"/>
    <property type="molecule type" value="Genomic_DNA"/>
</dbReference>
<dbReference type="InterPro" id="IPR032823">
    <property type="entry name" value="BCA_ABC_TP_C"/>
</dbReference>
<dbReference type="AlphaFoldDB" id="A0A3D9LC49"/>
<evidence type="ECO:0000313" key="5">
    <source>
        <dbReference type="EMBL" id="REE03969.1"/>
    </source>
</evidence>
<feature type="domain" description="ABC transporter" evidence="4">
    <location>
        <begin position="5"/>
        <end position="253"/>
    </location>
</feature>
<dbReference type="CDD" id="cd03219">
    <property type="entry name" value="ABC_Mj1267_LivG_branched"/>
    <property type="match status" value="1"/>
</dbReference>
<dbReference type="Pfam" id="PF12399">
    <property type="entry name" value="BCA_ABC_TP_C"/>
    <property type="match status" value="1"/>
</dbReference>
<dbReference type="Gene3D" id="3.40.50.300">
    <property type="entry name" value="P-loop containing nucleotide triphosphate hydrolases"/>
    <property type="match status" value="1"/>
</dbReference>
<keyword evidence="3 5" id="KW-0067">ATP-binding</keyword>
<dbReference type="InterPro" id="IPR003439">
    <property type="entry name" value="ABC_transporter-like_ATP-bd"/>
</dbReference>
<organism evidence="5 6">
    <name type="scientific">Citricoccus muralis</name>
    <dbReference type="NCBI Taxonomy" id="169134"/>
    <lineage>
        <taxon>Bacteria</taxon>
        <taxon>Bacillati</taxon>
        <taxon>Actinomycetota</taxon>
        <taxon>Actinomycetes</taxon>
        <taxon>Micrococcales</taxon>
        <taxon>Micrococcaceae</taxon>
        <taxon>Citricoccus</taxon>
    </lineage>
</organism>
<accession>A0A3D9LC49</accession>
<dbReference type="RefSeq" id="WP_115931992.1">
    <property type="nucleotide sequence ID" value="NZ_QREH01000001.1"/>
</dbReference>
<evidence type="ECO:0000256" key="3">
    <source>
        <dbReference type="ARBA" id="ARBA00022840"/>
    </source>
</evidence>
<dbReference type="InterPro" id="IPR003593">
    <property type="entry name" value="AAA+_ATPase"/>
</dbReference>
<sequence length="270" mass="28394">MAARLTLAEVNLHFGGVTVLKDVGFAVEPGTVLGLVGPNGAGKTSLFNCISGHYRPSSGSIRIDDAEISQTRPAGMSRHGLARTFQHPALQLESTVLDNVLLGGHARLPGGPASWALRLPPMVRSERALRAEAWGRLEDLGLGWAAHRSADELSHGLHKGVELCRALMARPQVLLLDEPAAGLSHGEVDSFIQTVHDLKAAGEITLVIVEHHMGVISALADRVVVLDHGSKLMEGTAAEAQSDPRVIEAYLGKDSTGSADSAEGIGDDVA</sequence>
<protein>
    <submittedName>
        <fullName evidence="5">Amino acid/amide ABC transporter ATP-binding protein 1 (HAAT family)</fullName>
    </submittedName>
</protein>
<dbReference type="GO" id="GO:0016887">
    <property type="term" value="F:ATP hydrolysis activity"/>
    <property type="evidence" value="ECO:0007669"/>
    <property type="project" value="InterPro"/>
</dbReference>
<dbReference type="PANTHER" id="PTHR45772:SF1">
    <property type="entry name" value="ABC TRANSPORTER ATP-BINDING PROTEIN"/>
    <property type="match status" value="1"/>
</dbReference>
<keyword evidence="6" id="KW-1185">Reference proteome</keyword>
<dbReference type="Proteomes" id="UP000256727">
    <property type="component" value="Unassembled WGS sequence"/>
</dbReference>
<reference evidence="5 6" key="1">
    <citation type="submission" date="2018-07" db="EMBL/GenBank/DDBJ databases">
        <title>Sequencing the genomes of 1000 actinobacteria strains.</title>
        <authorList>
            <person name="Klenk H.-P."/>
        </authorList>
    </citation>
    <scope>NUCLEOTIDE SEQUENCE [LARGE SCALE GENOMIC DNA]</scope>
    <source>
        <strain evidence="5 6">DSM 14442</strain>
    </source>
</reference>
<evidence type="ECO:0000259" key="4">
    <source>
        <dbReference type="PROSITE" id="PS50893"/>
    </source>
</evidence>
<dbReference type="SMART" id="SM00382">
    <property type="entry name" value="AAA"/>
    <property type="match status" value="1"/>
</dbReference>
<name>A0A3D9LC49_9MICC</name>
<dbReference type="InterPro" id="IPR027417">
    <property type="entry name" value="P-loop_NTPase"/>
</dbReference>
<gene>
    <name evidence="5" type="ORF">C8E99_1793</name>
</gene>
<dbReference type="PANTHER" id="PTHR45772">
    <property type="entry name" value="CONSERVED COMPONENT OF ABC TRANSPORTER FOR NATURAL AMINO ACIDS-RELATED"/>
    <property type="match status" value="1"/>
</dbReference>
<evidence type="ECO:0000256" key="2">
    <source>
        <dbReference type="ARBA" id="ARBA00022741"/>
    </source>
</evidence>
<dbReference type="OrthoDB" id="9805514at2"/>
<dbReference type="SUPFAM" id="SSF52540">
    <property type="entry name" value="P-loop containing nucleoside triphosphate hydrolases"/>
    <property type="match status" value="1"/>
</dbReference>
<dbReference type="InterPro" id="IPR051120">
    <property type="entry name" value="ABC_AA/LPS_Transport"/>
</dbReference>
<dbReference type="GO" id="GO:0005524">
    <property type="term" value="F:ATP binding"/>
    <property type="evidence" value="ECO:0007669"/>
    <property type="project" value="UniProtKB-KW"/>
</dbReference>
<dbReference type="GO" id="GO:0005886">
    <property type="term" value="C:plasma membrane"/>
    <property type="evidence" value="ECO:0007669"/>
    <property type="project" value="TreeGrafter"/>
</dbReference>
<evidence type="ECO:0000313" key="6">
    <source>
        <dbReference type="Proteomes" id="UP000256727"/>
    </source>
</evidence>
<keyword evidence="1" id="KW-0813">Transport</keyword>
<dbReference type="PROSITE" id="PS50893">
    <property type="entry name" value="ABC_TRANSPORTER_2"/>
    <property type="match status" value="1"/>
</dbReference>